<dbReference type="RefSeq" id="WP_343334263.1">
    <property type="nucleotide sequence ID" value="NZ_JAPOHD010000029.1"/>
</dbReference>
<dbReference type="Proteomes" id="UP001145087">
    <property type="component" value="Unassembled WGS sequence"/>
</dbReference>
<protein>
    <recommendedName>
        <fullName evidence="5">Carbohydrate-binding family V/XII</fullName>
    </recommendedName>
</protein>
<gene>
    <name evidence="3" type="ORF">OU798_16390</name>
</gene>
<name>A0A9X3J5V5_9BACT</name>
<keyword evidence="4" id="KW-1185">Reference proteome</keyword>
<proteinExistence type="predicted"/>
<reference evidence="3" key="1">
    <citation type="submission" date="2022-11" db="EMBL/GenBank/DDBJ databases">
        <title>Marilongibacter aestuarii gen. nov., sp. nov., isolated from tidal flat sediment.</title>
        <authorList>
            <person name="Jiayan W."/>
        </authorList>
    </citation>
    <scope>NUCLEOTIDE SEQUENCE</scope>
    <source>
        <strain evidence="3">Z1-6</strain>
    </source>
</reference>
<feature type="chain" id="PRO_5040753424" description="Carbohydrate-binding family V/XII" evidence="2">
    <location>
        <begin position="19"/>
        <end position="761"/>
    </location>
</feature>
<feature type="compositionally biased region" description="Low complexity" evidence="1">
    <location>
        <begin position="737"/>
        <end position="755"/>
    </location>
</feature>
<feature type="signal peptide" evidence="2">
    <location>
        <begin position="1"/>
        <end position="18"/>
    </location>
</feature>
<evidence type="ECO:0000313" key="4">
    <source>
        <dbReference type="Proteomes" id="UP001145087"/>
    </source>
</evidence>
<feature type="compositionally biased region" description="Polar residues" evidence="1">
    <location>
        <begin position="606"/>
        <end position="648"/>
    </location>
</feature>
<dbReference type="AlphaFoldDB" id="A0A9X3J5V5"/>
<evidence type="ECO:0008006" key="5">
    <source>
        <dbReference type="Google" id="ProtNLM"/>
    </source>
</evidence>
<accession>A0A9X3J5V5</accession>
<evidence type="ECO:0000256" key="1">
    <source>
        <dbReference type="SAM" id="MobiDB-lite"/>
    </source>
</evidence>
<comment type="caution">
    <text evidence="3">The sequence shown here is derived from an EMBL/GenBank/DDBJ whole genome shotgun (WGS) entry which is preliminary data.</text>
</comment>
<dbReference type="EMBL" id="JAPOHD010000029">
    <property type="protein sequence ID" value="MCY1721934.1"/>
    <property type="molecule type" value="Genomic_DNA"/>
</dbReference>
<feature type="compositionally biased region" description="Polar residues" evidence="1">
    <location>
        <begin position="711"/>
        <end position="736"/>
    </location>
</feature>
<keyword evidence="2" id="KW-0732">Signal</keyword>
<organism evidence="3 4">
    <name type="scientific">Draconibacterium aestuarii</name>
    <dbReference type="NCBI Taxonomy" id="2998507"/>
    <lineage>
        <taxon>Bacteria</taxon>
        <taxon>Pseudomonadati</taxon>
        <taxon>Bacteroidota</taxon>
        <taxon>Bacteroidia</taxon>
        <taxon>Marinilabiliales</taxon>
        <taxon>Prolixibacteraceae</taxon>
        <taxon>Draconibacterium</taxon>
    </lineage>
</organism>
<feature type="compositionally biased region" description="Low complexity" evidence="1">
    <location>
        <begin position="649"/>
        <end position="710"/>
    </location>
</feature>
<evidence type="ECO:0000313" key="3">
    <source>
        <dbReference type="EMBL" id="MCY1721934.1"/>
    </source>
</evidence>
<sequence length="761" mass="86749">MRTIIVSLFLMMSTMLFAQETESELSWPREIVENEYTITLYQAQLESMQKNILSGRMALSIKKGDELIFGALWFNARLATDLDERTAVLEAFDIPEIKFPDVDDESKIESLKKIIKADLESIDLEMSLDRILADLEDVQTEQTLSDQLRNEAPEIYYRDNPTVLVIIDGEPILKEVDNTKLESVINTPFLILKKKDAYYIKGGKHWYESKTLVSNNWDVRKRVPNDVLKAAESMLDQTEAESDEVGSDEVPGLIVTTKPSEIILSDGKLEYEPIGETSLLYVKNSENDILLDITSQHHFVLINGRWYSSKTLQDGAWGFVEPEDLPEDFAAIPSEATIASVKVSVPGTEEAREAMYEQQMPQTAVVDRKTATTKVTYDGSPNFEKMEGTSVQYAINTESTVIKIDKTYYCVDDGIWFESSNPDGPWIVSDKRPEEVNEIPPSAPVYNVKYVYIYDSTPEVVYVGYTPGYYHSYMYGGVVVYGTGYYYRPWYGSYYYPRPMTYGFGVHYNPYTGWGFSAGFSYGWFRYSMYSHPGYWGPCGYRHGYRHGYYRGYHRGFHSGYRPGYVRGRYDSRNVYKRRDTGVRSTSRDRVASRPANSRTARPANSRANNVYTDRNGNIYQRDNQGNWNQQNKRPATTRPANSTNRPGQATTRPSTSTRPATSSRPTQTTRPTQSTRPAQSTTRQSQNTRQTQSTQRSGSSTRSSSTNNQLQRDYQNRSRGTQNYQNFQKSKTTTASPQRSTPQRSTSTPQRSSSNGGSRR</sequence>
<evidence type="ECO:0000256" key="2">
    <source>
        <dbReference type="SAM" id="SignalP"/>
    </source>
</evidence>
<feature type="compositionally biased region" description="Basic and acidic residues" evidence="1">
    <location>
        <begin position="572"/>
        <end position="592"/>
    </location>
</feature>
<feature type="region of interest" description="Disordered" evidence="1">
    <location>
        <begin position="572"/>
        <end position="761"/>
    </location>
</feature>